<dbReference type="RefSeq" id="WP_263843360.1">
    <property type="nucleotide sequence ID" value="NZ_JALIEB010000003.1"/>
</dbReference>
<name>A0ABT3BBW9_9RHOB</name>
<protein>
    <submittedName>
        <fullName evidence="1">Uncharacterized protein</fullName>
    </submittedName>
</protein>
<sequence length="87" mass="9536">MNSADDFFQSDAFFDAGDVVQFDMEVQSSMRRAHNPRLVVEQAGAGLPEALRQSASSAVRAQTTAKVIPFEPRSARLPQEPLRVSEA</sequence>
<reference evidence="1 2" key="1">
    <citation type="submission" date="2022-04" db="EMBL/GenBank/DDBJ databases">
        <title>Roseobacter sp. WL0113 is a bacterium isolated from neritic sediment.</title>
        <authorList>
            <person name="Wang L."/>
            <person name="He W."/>
            <person name="Zhang D.-F."/>
        </authorList>
    </citation>
    <scope>NUCLEOTIDE SEQUENCE [LARGE SCALE GENOMIC DNA]</scope>
    <source>
        <strain evidence="1 2">WL0113</strain>
    </source>
</reference>
<proteinExistence type="predicted"/>
<accession>A0ABT3BBW9</accession>
<gene>
    <name evidence="1" type="ORF">MUB52_06325</name>
</gene>
<evidence type="ECO:0000313" key="1">
    <source>
        <dbReference type="EMBL" id="MCV3271040.1"/>
    </source>
</evidence>
<comment type="caution">
    <text evidence="1">The sequence shown here is derived from an EMBL/GenBank/DDBJ whole genome shotgun (WGS) entry which is preliminary data.</text>
</comment>
<dbReference type="EMBL" id="JALIEB010000003">
    <property type="protein sequence ID" value="MCV3271040.1"/>
    <property type="molecule type" value="Genomic_DNA"/>
</dbReference>
<organism evidence="1 2">
    <name type="scientific">Roseobacter sinensis</name>
    <dbReference type="NCBI Taxonomy" id="2931391"/>
    <lineage>
        <taxon>Bacteria</taxon>
        <taxon>Pseudomonadati</taxon>
        <taxon>Pseudomonadota</taxon>
        <taxon>Alphaproteobacteria</taxon>
        <taxon>Rhodobacterales</taxon>
        <taxon>Roseobacteraceae</taxon>
        <taxon>Roseobacter</taxon>
    </lineage>
</organism>
<dbReference type="Proteomes" id="UP001208690">
    <property type="component" value="Unassembled WGS sequence"/>
</dbReference>
<keyword evidence="2" id="KW-1185">Reference proteome</keyword>
<evidence type="ECO:0000313" key="2">
    <source>
        <dbReference type="Proteomes" id="UP001208690"/>
    </source>
</evidence>